<dbReference type="Gene3D" id="1.25.40.10">
    <property type="entry name" value="Tetratricopeptide repeat domain"/>
    <property type="match status" value="1"/>
</dbReference>
<evidence type="ECO:0008006" key="3">
    <source>
        <dbReference type="Google" id="ProtNLM"/>
    </source>
</evidence>
<organism evidence="1 2">
    <name type="scientific">Zobellia amurskyensis</name>
    <dbReference type="NCBI Taxonomy" id="248905"/>
    <lineage>
        <taxon>Bacteria</taxon>
        <taxon>Pseudomonadati</taxon>
        <taxon>Bacteroidota</taxon>
        <taxon>Flavobacteriia</taxon>
        <taxon>Flavobacteriales</taxon>
        <taxon>Flavobacteriaceae</taxon>
        <taxon>Zobellia</taxon>
    </lineage>
</organism>
<comment type="caution">
    <text evidence="1">The sequence shown here is derived from an EMBL/GenBank/DDBJ whole genome shotgun (WGS) entry which is preliminary data.</text>
</comment>
<sequence length="252" mass="29216">MDSPMEEEMLLEKYLQDKLTELERQEFDLLFKNNPEFRKEVEFQIDAKKAITAEEDANFRNILSEFESEARELEQRSTVPENSGVIGIPRKWLVAASVTLLVGLTYFFSANQSMSSQEMYDENFSPYRNVTYPITRSSEELDKKGEAFVAYSKGDYEVAIPLFEELYNSEKQPYYLFYKANALIQLNRAEEAIPLLEKHLETVDALTDKSNWYLAMAYLQVADSEKAKQALKKVEATKGYKHEEAKQLLDAF</sequence>
<evidence type="ECO:0000313" key="1">
    <source>
        <dbReference type="EMBL" id="MUH34679.1"/>
    </source>
</evidence>
<keyword evidence="2" id="KW-1185">Reference proteome</keyword>
<proteinExistence type="predicted"/>
<dbReference type="EMBL" id="RCNR01000003">
    <property type="protein sequence ID" value="MUH34679.1"/>
    <property type="molecule type" value="Genomic_DNA"/>
</dbReference>
<reference evidence="1 2" key="1">
    <citation type="journal article" date="2019" name="Mar. Drugs">
        <title>Comparative Genomics and CAZyme Genome Repertoires of Marine Zobellia amurskyensis KMM 3526(T) and Zobellia laminariae KMM 3676(T).</title>
        <authorList>
            <person name="Chernysheva N."/>
            <person name="Bystritskaya E."/>
            <person name="Stenkova A."/>
            <person name="Golovkin I."/>
            <person name="Nedashkovskaya O."/>
            <person name="Isaeva M."/>
        </authorList>
    </citation>
    <scope>NUCLEOTIDE SEQUENCE [LARGE SCALE GENOMIC DNA]</scope>
    <source>
        <strain evidence="1 2">KMM 3526</strain>
    </source>
</reference>
<accession>A0A7X2ZQU2</accession>
<dbReference type="InterPro" id="IPR011990">
    <property type="entry name" value="TPR-like_helical_dom_sf"/>
</dbReference>
<dbReference type="Proteomes" id="UP000540519">
    <property type="component" value="Unassembled WGS sequence"/>
</dbReference>
<evidence type="ECO:0000313" key="2">
    <source>
        <dbReference type="Proteomes" id="UP000540519"/>
    </source>
</evidence>
<protein>
    <recommendedName>
        <fullName evidence="3">Tetratricopeptide repeat protein</fullName>
    </recommendedName>
</protein>
<dbReference type="OrthoDB" id="979271at2"/>
<name>A0A7X2ZQU2_9FLAO</name>
<dbReference type="SUPFAM" id="SSF48452">
    <property type="entry name" value="TPR-like"/>
    <property type="match status" value="1"/>
</dbReference>
<dbReference type="AlphaFoldDB" id="A0A7X2ZQU2"/>
<dbReference type="RefSeq" id="WP_155598687.1">
    <property type="nucleotide sequence ID" value="NZ_RCNR01000003.1"/>
</dbReference>
<gene>
    <name evidence="1" type="ORF">D9O36_02390</name>
</gene>